<dbReference type="Pfam" id="PF16126">
    <property type="entry name" value="DUF4838"/>
    <property type="match status" value="1"/>
</dbReference>
<dbReference type="AlphaFoldDB" id="A2EP49"/>
<accession>A2EP49</accession>
<reference evidence="3" key="1">
    <citation type="submission" date="2006-10" db="EMBL/GenBank/DDBJ databases">
        <authorList>
            <person name="Amadeo P."/>
            <person name="Zhao Q."/>
            <person name="Wortman J."/>
            <person name="Fraser-Liggett C."/>
            <person name="Carlton J."/>
        </authorList>
    </citation>
    <scope>NUCLEOTIDE SEQUENCE</scope>
    <source>
        <strain evidence="3">G3</strain>
    </source>
</reference>
<evidence type="ECO:0000313" key="3">
    <source>
        <dbReference type="EMBL" id="EAY05587.1"/>
    </source>
</evidence>
<dbReference type="Proteomes" id="UP000001542">
    <property type="component" value="Unassembled WGS sequence"/>
</dbReference>
<dbReference type="InterPro" id="IPR005154">
    <property type="entry name" value="Glyco_hydro_67_aGlcAse_N"/>
</dbReference>
<dbReference type="Gene3D" id="3.30.379.10">
    <property type="entry name" value="Chitobiase/beta-hexosaminidase domain 2-like"/>
    <property type="match status" value="1"/>
</dbReference>
<dbReference type="InterPro" id="IPR032287">
    <property type="entry name" value="DUF4838"/>
</dbReference>
<dbReference type="GO" id="GO:0045493">
    <property type="term" value="P:xylan catabolic process"/>
    <property type="evidence" value="ECO:0007669"/>
    <property type="project" value="InterPro"/>
</dbReference>
<proteinExistence type="predicted"/>
<dbReference type="KEGG" id="tva:4763453"/>
<feature type="domain" description="Alpha glucuronidase N-terminal" evidence="2">
    <location>
        <begin position="38"/>
        <end position="123"/>
    </location>
</feature>
<evidence type="ECO:0000313" key="4">
    <source>
        <dbReference type="Proteomes" id="UP000001542"/>
    </source>
</evidence>
<organism evidence="3 4">
    <name type="scientific">Trichomonas vaginalis (strain ATCC PRA-98 / G3)</name>
    <dbReference type="NCBI Taxonomy" id="412133"/>
    <lineage>
        <taxon>Eukaryota</taxon>
        <taxon>Metamonada</taxon>
        <taxon>Parabasalia</taxon>
        <taxon>Trichomonadida</taxon>
        <taxon>Trichomonadidae</taxon>
        <taxon>Trichomonas</taxon>
    </lineage>
</organism>
<dbReference type="Pfam" id="PF03648">
    <property type="entry name" value="Glyco_hydro_67N"/>
    <property type="match status" value="1"/>
</dbReference>
<dbReference type="EMBL" id="DS113445">
    <property type="protein sequence ID" value="EAY05587.1"/>
    <property type="molecule type" value="Genomic_DNA"/>
</dbReference>
<sequence>MLSFLFLFISGKNITISKRGSTSSYTIYYPAAHPGEQPWWRFAAVELQAGIKNITGEVIPIETDAKEIKDKAILIGPTKFSKELTTLHFTDLRLDAFEIRFVKGEHLIINGGSRGTIYGVYELLETYAKFRFYTTWMEFYPSAEEFNVDSEVNISDIAGIQWRQIYGTDTILNFRHNVRKRANAGDQGLGYDTGGYLWSTFGVHTFWAQLPKSEYPPSQYPEMWALLPDGSRSSSAPCLTNKAAFDVILSKIIAEVDKDNTSSFIDVGHNDNMDYCHCPNCKALTEKYGNRYSGVLLDFCNRLSDAIKPKYPNHIIRMLAYYMTENPPFNIQGKDKVGIHLCPLGNDIGHPVNESKHPQTVIFKEIVANWSKVVKYVEVSEYYTNFRAPMHLTPNYWMIGRNIQYYASLGVNGYTAEDIMFWTRAPPTRLAQHADFTYFRQYVMSKMMFYPTRPVLYYEDDFLYGYYGASAASYVRRFLNATKELADSHPEAYVGCLAPEIQGYQTNNYNYYAYWLFGKAVEKAKETATEKQIFNIMMAELPSANTVISMEKKMKWPLVIDEEGKIRLQGSKIKECATKILERCKDQYYVDNYTKGVCFVTDSFDTKAEGVYKELKYLRDSNPALIMKSGDLKAISGEKPAYGRIFSFMKGNNEYIDSIEGIDFCMYPTFKIVNHIDYDMKQGTKTDKSISFSFTNNEMKMEKTYTLNDNNLLLKCKFTNTKTSVFQSRPCFSLNLDLGDNSDIFYKLGNGNWERPNIEIVATYVNHFGKQTKSQSTLSICSGKTKKGMKFDFTSSKISFFSVCLNKSSKYVKVYIGTDFVELNSNAVYENSLTMTPLENIQNLPSTAMPNLETPNQIVHFYPLYYLSINFKKWQPMNDDMSFLGISASSISENLLAEVSYLLMLQRNFLKFLESQNMD</sequence>
<dbReference type="OrthoDB" id="6501611at2759"/>
<reference evidence="3" key="2">
    <citation type="journal article" date="2007" name="Science">
        <title>Draft genome sequence of the sexually transmitted pathogen Trichomonas vaginalis.</title>
        <authorList>
            <person name="Carlton J.M."/>
            <person name="Hirt R.P."/>
            <person name="Silva J.C."/>
            <person name="Delcher A.L."/>
            <person name="Schatz M."/>
            <person name="Zhao Q."/>
            <person name="Wortman J.R."/>
            <person name="Bidwell S.L."/>
            <person name="Alsmark U.C.M."/>
            <person name="Besteiro S."/>
            <person name="Sicheritz-Ponten T."/>
            <person name="Noel C.J."/>
            <person name="Dacks J.B."/>
            <person name="Foster P.G."/>
            <person name="Simillion C."/>
            <person name="Van de Peer Y."/>
            <person name="Miranda-Saavedra D."/>
            <person name="Barton G.J."/>
            <person name="Westrop G.D."/>
            <person name="Mueller S."/>
            <person name="Dessi D."/>
            <person name="Fiori P.L."/>
            <person name="Ren Q."/>
            <person name="Paulsen I."/>
            <person name="Zhang H."/>
            <person name="Bastida-Corcuera F.D."/>
            <person name="Simoes-Barbosa A."/>
            <person name="Brown M.T."/>
            <person name="Hayes R.D."/>
            <person name="Mukherjee M."/>
            <person name="Okumura C.Y."/>
            <person name="Schneider R."/>
            <person name="Smith A.J."/>
            <person name="Vanacova S."/>
            <person name="Villalvazo M."/>
            <person name="Haas B.J."/>
            <person name="Pertea M."/>
            <person name="Feldblyum T.V."/>
            <person name="Utterback T.R."/>
            <person name="Shu C.L."/>
            <person name="Osoegawa K."/>
            <person name="de Jong P.J."/>
            <person name="Hrdy I."/>
            <person name="Horvathova L."/>
            <person name="Zubacova Z."/>
            <person name="Dolezal P."/>
            <person name="Malik S.B."/>
            <person name="Logsdon J.M. Jr."/>
            <person name="Henze K."/>
            <person name="Gupta A."/>
            <person name="Wang C.C."/>
            <person name="Dunne R.L."/>
            <person name="Upcroft J.A."/>
            <person name="Upcroft P."/>
            <person name="White O."/>
            <person name="Salzberg S.L."/>
            <person name="Tang P."/>
            <person name="Chiu C.-H."/>
            <person name="Lee Y.-S."/>
            <person name="Embley T.M."/>
            <person name="Coombs G.H."/>
            <person name="Mottram J.C."/>
            <person name="Tachezy J."/>
            <person name="Fraser-Liggett C.M."/>
            <person name="Johnson P.J."/>
        </authorList>
    </citation>
    <scope>NUCLEOTIDE SEQUENCE [LARGE SCALE GENOMIC DNA]</scope>
    <source>
        <strain evidence="3">G3</strain>
    </source>
</reference>
<keyword evidence="1" id="KW-0378">Hydrolase</keyword>
<dbReference type="InParanoid" id="A2EP49"/>
<dbReference type="VEuPathDB" id="TrichDB:TVAGG3_0154960"/>
<dbReference type="InterPro" id="IPR029018">
    <property type="entry name" value="Hex-like_dom2"/>
</dbReference>
<dbReference type="VEuPathDB" id="TrichDB:TVAG_300690"/>
<evidence type="ECO:0000259" key="2">
    <source>
        <dbReference type="Pfam" id="PF03648"/>
    </source>
</evidence>
<keyword evidence="4" id="KW-1185">Reference proteome</keyword>
<dbReference type="SUPFAM" id="SSF55545">
    <property type="entry name" value="beta-N-acetylhexosaminidase-like domain"/>
    <property type="match status" value="1"/>
</dbReference>
<name>A2EP49_TRIV3</name>
<gene>
    <name evidence="3" type="ORF">TVAG_300690</name>
</gene>
<evidence type="ECO:0000256" key="1">
    <source>
        <dbReference type="ARBA" id="ARBA00022801"/>
    </source>
</evidence>
<dbReference type="PANTHER" id="PTHR47406">
    <property type="entry name" value="COAGULATION FACTOR 5/8 TYPE, C-TERMINAL"/>
    <property type="match status" value="1"/>
</dbReference>
<protein>
    <recommendedName>
        <fullName evidence="2">Alpha glucuronidase N-terminal domain-containing protein</fullName>
    </recommendedName>
</protein>
<dbReference type="PANTHER" id="PTHR47406:SF2">
    <property type="entry name" value="ALPHA GLUCURONIDASE N-TERMINAL DOMAIN-CONTAINING PROTEIN"/>
    <property type="match status" value="1"/>
</dbReference>
<dbReference type="GO" id="GO:0046559">
    <property type="term" value="F:alpha-glucuronidase activity"/>
    <property type="evidence" value="ECO:0007669"/>
    <property type="project" value="InterPro"/>
</dbReference>